<comment type="caution">
    <text evidence="2">The sequence shown here is derived from an EMBL/GenBank/DDBJ whole genome shotgun (WGS) entry which is preliminary data.</text>
</comment>
<reference evidence="2 3" key="1">
    <citation type="submission" date="2019-06" db="EMBL/GenBank/DDBJ databases">
        <title>Discovery of a novel chromosome fission-fusion reversal in muntjac.</title>
        <authorList>
            <person name="Mudd A.B."/>
            <person name="Bredeson J.V."/>
            <person name="Baum R."/>
            <person name="Hockemeyer D."/>
            <person name="Rokhsar D.S."/>
        </authorList>
    </citation>
    <scope>NUCLEOTIDE SEQUENCE [LARGE SCALE GENOMIC DNA]</scope>
    <source>
        <strain evidence="2">UTSW_UCB_Mm</strain>
        <tissue evidence="2">Fibroblast cell line</tissue>
    </source>
</reference>
<organism evidence="2 3">
    <name type="scientific">Muntiacus muntjak</name>
    <name type="common">Barking deer</name>
    <name type="synonym">Indian muntjac</name>
    <dbReference type="NCBI Taxonomy" id="9888"/>
    <lineage>
        <taxon>Eukaryota</taxon>
        <taxon>Metazoa</taxon>
        <taxon>Chordata</taxon>
        <taxon>Craniata</taxon>
        <taxon>Vertebrata</taxon>
        <taxon>Euteleostomi</taxon>
        <taxon>Mammalia</taxon>
        <taxon>Eutheria</taxon>
        <taxon>Laurasiatheria</taxon>
        <taxon>Artiodactyla</taxon>
        <taxon>Ruminantia</taxon>
        <taxon>Pecora</taxon>
        <taxon>Cervidae</taxon>
        <taxon>Muntiacinae</taxon>
        <taxon>Muntiacus</taxon>
    </lineage>
</organism>
<dbReference type="Pfam" id="PF15366">
    <property type="entry name" value="DUF4597"/>
    <property type="match status" value="1"/>
</dbReference>
<sequence>MCVSSSGSHDEAPVLSDKHLDVPNIIITPPTPTGVALPRDPRRAELAVGDRGPCPAMTPTSLSEPQWPHL</sequence>
<evidence type="ECO:0000313" key="3">
    <source>
        <dbReference type="Proteomes" id="UP000326458"/>
    </source>
</evidence>
<evidence type="ECO:0000313" key="2">
    <source>
        <dbReference type="EMBL" id="KAB0347395.1"/>
    </source>
</evidence>
<name>A0A5N3VG65_MUNMU</name>
<gene>
    <name evidence="2" type="ORF">FD754_012252</name>
</gene>
<dbReference type="PANTHER" id="PTHR37455:SF1">
    <property type="entry name" value="SIMILAR TO 1190005I06RIK PROTEIN"/>
    <property type="match status" value="1"/>
</dbReference>
<dbReference type="InterPro" id="IPR027864">
    <property type="entry name" value="DUF4597"/>
</dbReference>
<keyword evidence="3" id="KW-1185">Reference proteome</keyword>
<accession>A0A5N3VG65</accession>
<evidence type="ECO:0000256" key="1">
    <source>
        <dbReference type="SAM" id="MobiDB-lite"/>
    </source>
</evidence>
<proteinExistence type="predicted"/>
<dbReference type="EMBL" id="VCEA01000002">
    <property type="protein sequence ID" value="KAB0347395.1"/>
    <property type="molecule type" value="Genomic_DNA"/>
</dbReference>
<dbReference type="Proteomes" id="UP000326458">
    <property type="component" value="Unassembled WGS sequence"/>
</dbReference>
<dbReference type="PANTHER" id="PTHR37455">
    <property type="entry name" value="GENE, 27021-RELATED"/>
    <property type="match status" value="1"/>
</dbReference>
<protein>
    <submittedName>
        <fullName evidence="2">Uncharacterized protein</fullName>
    </submittedName>
</protein>
<feature type="region of interest" description="Disordered" evidence="1">
    <location>
        <begin position="48"/>
        <end position="70"/>
    </location>
</feature>
<dbReference type="AlphaFoldDB" id="A0A5N3VG65"/>